<evidence type="ECO:0000256" key="7">
    <source>
        <dbReference type="ARBA" id="ARBA00022691"/>
    </source>
</evidence>
<keyword evidence="13" id="KW-1185">Reference proteome</keyword>
<dbReference type="InterPro" id="IPR029026">
    <property type="entry name" value="tRNA_m1G_MTases_N"/>
</dbReference>
<evidence type="ECO:0000313" key="12">
    <source>
        <dbReference type="EMBL" id="MFC3150169.1"/>
    </source>
</evidence>
<comment type="similarity">
    <text evidence="2 10">Belongs to the RNA methyltransferase RsmE family.</text>
</comment>
<dbReference type="Gene3D" id="3.40.1280.10">
    <property type="match status" value="1"/>
</dbReference>
<keyword evidence="5 10" id="KW-0489">Methyltransferase</keyword>
<accession>A0ABV7H8D4</accession>
<sequence>MNLILITEHDFVSSSLIELSDYRAKHIHQVHQAEPGRRLKVGMLNGLMGYGEVIEATQDGQSFRVSLTVELTHNPPNKLPLTVILALPRPKMLRRIIQNLTALGVEHLVLINSYRVEKSYWQSPFLEQLDEYVQLGLEQAVDTVPMTIQLEKRFKPFVEDRLPTVVSEKKALVAHPYVSETCPRDIDESLVLAIGPEGGFIQYEVDKLIEAGFEAVTLGQRIQKVETVLPQLIGRLF</sequence>
<dbReference type="RefSeq" id="WP_386716470.1">
    <property type="nucleotide sequence ID" value="NZ_JBHRSZ010000002.1"/>
</dbReference>
<evidence type="ECO:0000313" key="13">
    <source>
        <dbReference type="Proteomes" id="UP001595476"/>
    </source>
</evidence>
<reference evidence="13" key="1">
    <citation type="journal article" date="2019" name="Int. J. Syst. Evol. Microbiol.">
        <title>The Global Catalogue of Microorganisms (GCM) 10K type strain sequencing project: providing services to taxonomists for standard genome sequencing and annotation.</title>
        <authorList>
            <consortium name="The Broad Institute Genomics Platform"/>
            <consortium name="The Broad Institute Genome Sequencing Center for Infectious Disease"/>
            <person name="Wu L."/>
            <person name="Ma J."/>
        </authorList>
    </citation>
    <scope>NUCLEOTIDE SEQUENCE [LARGE SCALE GENOMIC DNA]</scope>
    <source>
        <strain evidence="13">KCTC 52438</strain>
    </source>
</reference>
<dbReference type="InterPro" id="IPR029028">
    <property type="entry name" value="Alpha/beta_knot_MTases"/>
</dbReference>
<keyword evidence="3 10" id="KW-0963">Cytoplasm</keyword>
<evidence type="ECO:0000256" key="10">
    <source>
        <dbReference type="PIRNR" id="PIRNR015601"/>
    </source>
</evidence>
<dbReference type="NCBIfam" id="NF008700">
    <property type="entry name" value="PRK11713.5-4"/>
    <property type="match status" value="1"/>
</dbReference>
<dbReference type="GO" id="GO:0008168">
    <property type="term" value="F:methyltransferase activity"/>
    <property type="evidence" value="ECO:0007669"/>
    <property type="project" value="UniProtKB-KW"/>
</dbReference>
<evidence type="ECO:0000256" key="9">
    <source>
        <dbReference type="ARBA" id="ARBA00047944"/>
    </source>
</evidence>
<dbReference type="InterPro" id="IPR006700">
    <property type="entry name" value="RsmE"/>
</dbReference>
<dbReference type="PIRSF" id="PIRSF015601">
    <property type="entry name" value="MTase_slr0722"/>
    <property type="match status" value="1"/>
</dbReference>
<dbReference type="GO" id="GO:0032259">
    <property type="term" value="P:methylation"/>
    <property type="evidence" value="ECO:0007669"/>
    <property type="project" value="UniProtKB-KW"/>
</dbReference>
<dbReference type="PANTHER" id="PTHR30027">
    <property type="entry name" value="RIBOSOMAL RNA SMALL SUBUNIT METHYLTRANSFERASE E"/>
    <property type="match status" value="1"/>
</dbReference>
<dbReference type="InterPro" id="IPR046886">
    <property type="entry name" value="RsmE_MTase_dom"/>
</dbReference>
<feature type="domain" description="Ribosomal RNA small subunit methyltransferase E methyltransferase" evidence="11">
    <location>
        <begin position="76"/>
        <end position="227"/>
    </location>
</feature>
<evidence type="ECO:0000259" key="11">
    <source>
        <dbReference type="Pfam" id="PF04452"/>
    </source>
</evidence>
<dbReference type="EC" id="2.1.1.193" evidence="10"/>
<evidence type="ECO:0000256" key="3">
    <source>
        <dbReference type="ARBA" id="ARBA00022490"/>
    </source>
</evidence>
<organism evidence="12 13">
    <name type="scientific">Litoribrevibacter euphylliae</name>
    <dbReference type="NCBI Taxonomy" id="1834034"/>
    <lineage>
        <taxon>Bacteria</taxon>
        <taxon>Pseudomonadati</taxon>
        <taxon>Pseudomonadota</taxon>
        <taxon>Gammaproteobacteria</taxon>
        <taxon>Oceanospirillales</taxon>
        <taxon>Oceanospirillaceae</taxon>
        <taxon>Litoribrevibacter</taxon>
    </lineage>
</organism>
<comment type="subcellular location">
    <subcellularLocation>
        <location evidence="1 10">Cytoplasm</location>
    </subcellularLocation>
</comment>
<evidence type="ECO:0000256" key="2">
    <source>
        <dbReference type="ARBA" id="ARBA00005528"/>
    </source>
</evidence>
<gene>
    <name evidence="12" type="ORF">ACFOEK_03955</name>
</gene>
<dbReference type="Pfam" id="PF04452">
    <property type="entry name" value="Methyltrans_RNA"/>
    <property type="match status" value="1"/>
</dbReference>
<dbReference type="PANTHER" id="PTHR30027:SF3">
    <property type="entry name" value="16S RRNA (URACIL(1498)-N(3))-METHYLTRANSFERASE"/>
    <property type="match status" value="1"/>
</dbReference>
<evidence type="ECO:0000256" key="1">
    <source>
        <dbReference type="ARBA" id="ARBA00004496"/>
    </source>
</evidence>
<protein>
    <recommendedName>
        <fullName evidence="10">Ribosomal RNA small subunit methyltransferase E</fullName>
        <ecNumber evidence="10">2.1.1.193</ecNumber>
    </recommendedName>
</protein>
<proteinExistence type="inferred from homology"/>
<keyword evidence="6 10" id="KW-0808">Transferase</keyword>
<comment type="caution">
    <text evidence="12">The sequence shown here is derived from an EMBL/GenBank/DDBJ whole genome shotgun (WGS) entry which is preliminary data.</text>
</comment>
<keyword evidence="4 10" id="KW-0698">rRNA processing</keyword>
<evidence type="ECO:0000256" key="4">
    <source>
        <dbReference type="ARBA" id="ARBA00022552"/>
    </source>
</evidence>
<comment type="function">
    <text evidence="8 10">Specifically methylates the N3 position of the uracil ring of uridine 1498 (m3U1498) in 16S rRNA. Acts on the fully assembled 30S ribosomal subunit.</text>
</comment>
<evidence type="ECO:0000256" key="5">
    <source>
        <dbReference type="ARBA" id="ARBA00022603"/>
    </source>
</evidence>
<dbReference type="EMBL" id="JBHRSZ010000002">
    <property type="protein sequence ID" value="MFC3150169.1"/>
    <property type="molecule type" value="Genomic_DNA"/>
</dbReference>
<dbReference type="NCBIfam" id="TIGR00046">
    <property type="entry name" value="RsmE family RNA methyltransferase"/>
    <property type="match status" value="1"/>
</dbReference>
<dbReference type="SUPFAM" id="SSF75217">
    <property type="entry name" value="alpha/beta knot"/>
    <property type="match status" value="1"/>
</dbReference>
<dbReference type="CDD" id="cd18084">
    <property type="entry name" value="RsmE-like"/>
    <property type="match status" value="1"/>
</dbReference>
<dbReference type="Proteomes" id="UP001595476">
    <property type="component" value="Unassembled WGS sequence"/>
</dbReference>
<name>A0ABV7H8D4_9GAMM</name>
<keyword evidence="7 10" id="KW-0949">S-adenosyl-L-methionine</keyword>
<evidence type="ECO:0000256" key="6">
    <source>
        <dbReference type="ARBA" id="ARBA00022679"/>
    </source>
</evidence>
<comment type="catalytic activity">
    <reaction evidence="9 10">
        <text>uridine(1498) in 16S rRNA + S-adenosyl-L-methionine = N(3)-methyluridine(1498) in 16S rRNA + S-adenosyl-L-homocysteine + H(+)</text>
        <dbReference type="Rhea" id="RHEA:42920"/>
        <dbReference type="Rhea" id="RHEA-COMP:10283"/>
        <dbReference type="Rhea" id="RHEA-COMP:10284"/>
        <dbReference type="ChEBI" id="CHEBI:15378"/>
        <dbReference type="ChEBI" id="CHEBI:57856"/>
        <dbReference type="ChEBI" id="CHEBI:59789"/>
        <dbReference type="ChEBI" id="CHEBI:65315"/>
        <dbReference type="ChEBI" id="CHEBI:74502"/>
        <dbReference type="EC" id="2.1.1.193"/>
    </reaction>
</comment>
<evidence type="ECO:0000256" key="8">
    <source>
        <dbReference type="ARBA" id="ARBA00025699"/>
    </source>
</evidence>